<proteinExistence type="predicted"/>
<comment type="caution">
    <text evidence="1">The sequence shown here is derived from an EMBL/GenBank/DDBJ whole genome shotgun (WGS) entry which is preliminary data.</text>
</comment>
<name>D0WAB2_NEILA</name>
<gene>
    <name evidence="1" type="ORF">NEILACOT_04481</name>
</gene>
<evidence type="ECO:0000313" key="1">
    <source>
        <dbReference type="EMBL" id="EEZ75511.1"/>
    </source>
</evidence>
<sequence length="67" mass="7940">MNRRFGQAVSNICSLSRRFQTGFLKMKTISDDYTTFYMLICPKPIHTDYRKLPESHQRNTNLCHKSL</sequence>
<dbReference type="EMBL" id="ACEQ02000016">
    <property type="protein sequence ID" value="EEZ75511.1"/>
    <property type="molecule type" value="Genomic_DNA"/>
</dbReference>
<protein>
    <submittedName>
        <fullName evidence="1">Uncharacterized protein</fullName>
    </submittedName>
</protein>
<accession>D0WAB2</accession>
<dbReference type="Proteomes" id="UP000003843">
    <property type="component" value="Unassembled WGS sequence"/>
</dbReference>
<organism evidence="1 2">
    <name type="scientific">Neisseria lactamica ATCC 23970</name>
    <dbReference type="NCBI Taxonomy" id="546265"/>
    <lineage>
        <taxon>Bacteria</taxon>
        <taxon>Pseudomonadati</taxon>
        <taxon>Pseudomonadota</taxon>
        <taxon>Betaproteobacteria</taxon>
        <taxon>Neisseriales</taxon>
        <taxon>Neisseriaceae</taxon>
        <taxon>Neisseria</taxon>
    </lineage>
</organism>
<evidence type="ECO:0000313" key="2">
    <source>
        <dbReference type="Proteomes" id="UP000003843"/>
    </source>
</evidence>
<reference evidence="1 2" key="1">
    <citation type="submission" date="2009-10" db="EMBL/GenBank/DDBJ databases">
        <authorList>
            <person name="Weinstock G."/>
            <person name="Sodergren E."/>
            <person name="Clifton S."/>
            <person name="Fulton L."/>
            <person name="Fulton B."/>
            <person name="Courtney L."/>
            <person name="Fronick C."/>
            <person name="Harrison M."/>
            <person name="Strong C."/>
            <person name="Farmer C."/>
            <person name="Delahaunty K."/>
            <person name="Markovic C."/>
            <person name="Hall O."/>
            <person name="Minx P."/>
            <person name="Tomlinson C."/>
            <person name="Mitreva M."/>
            <person name="Nelson J."/>
            <person name="Hou S."/>
            <person name="Wollam A."/>
            <person name="Pepin K.H."/>
            <person name="Johnson M."/>
            <person name="Bhonagiri V."/>
            <person name="Nash W.E."/>
            <person name="Warren W."/>
            <person name="Chinwalla A."/>
            <person name="Mardis E.R."/>
            <person name="Wilson R.K."/>
        </authorList>
    </citation>
    <scope>NUCLEOTIDE SEQUENCE [LARGE SCALE GENOMIC DNA]</scope>
    <source>
        <strain evidence="1 2">ATCC 23970</strain>
    </source>
</reference>
<dbReference type="AlphaFoldDB" id="D0WAB2"/>